<name>A0ABU2BYA2_9ACTN</name>
<dbReference type="Gene3D" id="2.150.10.10">
    <property type="entry name" value="Serralysin-like metalloprotease, C-terminal"/>
    <property type="match status" value="6"/>
</dbReference>
<dbReference type="Proteomes" id="UP001183648">
    <property type="component" value="Unassembled WGS sequence"/>
</dbReference>
<dbReference type="SUPFAM" id="SSF51120">
    <property type="entry name" value="beta-Roll"/>
    <property type="match status" value="5"/>
</dbReference>
<comment type="caution">
    <text evidence="5">The sequence shown here is derived from an EMBL/GenBank/DDBJ whole genome shotgun (WGS) entry which is preliminary data.</text>
</comment>
<proteinExistence type="predicted"/>
<keyword evidence="6" id="KW-1185">Reference proteome</keyword>
<feature type="compositionally biased region" description="Basic and acidic residues" evidence="3">
    <location>
        <begin position="236"/>
        <end position="247"/>
    </location>
</feature>
<comment type="subcellular location">
    <subcellularLocation>
        <location evidence="1">Secreted</location>
    </subcellularLocation>
</comment>
<keyword evidence="2" id="KW-0964">Secreted</keyword>
<feature type="region of interest" description="Disordered" evidence="3">
    <location>
        <begin position="437"/>
        <end position="463"/>
    </location>
</feature>
<evidence type="ECO:0000256" key="4">
    <source>
        <dbReference type="SAM" id="SignalP"/>
    </source>
</evidence>
<gene>
    <name evidence="5" type="ORF">J2S63_002944</name>
</gene>
<dbReference type="PRINTS" id="PR00313">
    <property type="entry name" value="CABNDNGRPT"/>
</dbReference>
<evidence type="ECO:0000313" key="6">
    <source>
        <dbReference type="Proteomes" id="UP001183648"/>
    </source>
</evidence>
<dbReference type="EMBL" id="JAVDYG010000001">
    <property type="protein sequence ID" value="MDR7363391.1"/>
    <property type="molecule type" value="Genomic_DNA"/>
</dbReference>
<evidence type="ECO:0000313" key="5">
    <source>
        <dbReference type="EMBL" id="MDR7363391.1"/>
    </source>
</evidence>
<dbReference type="Pfam" id="PF00353">
    <property type="entry name" value="HemolysinCabind"/>
    <property type="match status" value="7"/>
</dbReference>
<dbReference type="InterPro" id="IPR018511">
    <property type="entry name" value="Hemolysin-typ_Ca-bd_CS"/>
</dbReference>
<dbReference type="InterPro" id="IPR050557">
    <property type="entry name" value="RTX_toxin/Mannuronan_C5-epim"/>
</dbReference>
<dbReference type="InterPro" id="IPR001343">
    <property type="entry name" value="Hemolysn_Ca-bd"/>
</dbReference>
<reference evidence="5 6" key="1">
    <citation type="submission" date="2023-07" db="EMBL/GenBank/DDBJ databases">
        <title>Sequencing the genomes of 1000 actinobacteria strains.</title>
        <authorList>
            <person name="Klenk H.-P."/>
        </authorList>
    </citation>
    <scope>NUCLEOTIDE SEQUENCE [LARGE SCALE GENOMIC DNA]</scope>
    <source>
        <strain evidence="5 6">DSM 19426</strain>
    </source>
</reference>
<sequence>MRPRLALVPPVLLLAAWGPGLAQPAGAALECFGRSPTHVMGTAEGTYTGTNGPDVIIGSSANDVIYALDGDDLICGRGGNDDLWGAGGYNRFLPGDGDDRVFGNSSLRQDSVWYTGAPGPVTASLATATVTGEGTDDLSYVRILHGSPYADDLTGYDGLGTVYGGPGDDTLRLGNASGAAAEGEEGDDTLLGGPADDSLNGGPGNDVLEGGSGNDDLVGDHTATSSDDDGGPNGDDVLRGGEGDDHLWGMGGADQLTGGPGDDWLNGAGEIYCVKMQGCESYDSSGADRVVYSSAPGPAEVDLGAGSAEGDGADQVTDVEQVVGSRFADVLTGSAGADRLSGVGGSDTLAGLGGADVLLGGAGDDAIGGGADVDTVSYTSSSTAVVVDLTAGTAAGEGRDTLTDVENATGSAYGDRLRGTPTVNVLVGSTGTDTLLGRGGADTLTGGEGSDSLTPGTGADTVSGGSGTDLLRYAEATAGVVVDLAAGTATGEGPDAFTGIENVLGSSHADTLRGNDLANRLSGGAGPDRLVGRGGTDTCLGGSGTDTAGTCEVLSSVP</sequence>
<dbReference type="InterPro" id="IPR011049">
    <property type="entry name" value="Serralysin-like_metalloprot_C"/>
</dbReference>
<dbReference type="RefSeq" id="WP_310303742.1">
    <property type="nucleotide sequence ID" value="NZ_BAAAPS010000003.1"/>
</dbReference>
<feature type="chain" id="PRO_5045920574" evidence="4">
    <location>
        <begin position="23"/>
        <end position="558"/>
    </location>
</feature>
<protein>
    <submittedName>
        <fullName evidence="5">Ca2+-binding RTX toxin-like protein</fullName>
    </submittedName>
</protein>
<feature type="signal peptide" evidence="4">
    <location>
        <begin position="1"/>
        <end position="22"/>
    </location>
</feature>
<evidence type="ECO:0000256" key="3">
    <source>
        <dbReference type="SAM" id="MobiDB-lite"/>
    </source>
</evidence>
<keyword evidence="4" id="KW-0732">Signal</keyword>
<accession>A0ABU2BYA2</accession>
<organism evidence="5 6">
    <name type="scientific">Nocardioides marmoribigeumensis</name>
    <dbReference type="NCBI Taxonomy" id="433649"/>
    <lineage>
        <taxon>Bacteria</taxon>
        <taxon>Bacillati</taxon>
        <taxon>Actinomycetota</taxon>
        <taxon>Actinomycetes</taxon>
        <taxon>Propionibacteriales</taxon>
        <taxon>Nocardioidaceae</taxon>
        <taxon>Nocardioides</taxon>
    </lineage>
</organism>
<dbReference type="PANTHER" id="PTHR38340">
    <property type="entry name" value="S-LAYER PROTEIN"/>
    <property type="match status" value="1"/>
</dbReference>
<dbReference type="PROSITE" id="PS00330">
    <property type="entry name" value="HEMOLYSIN_CALCIUM"/>
    <property type="match status" value="4"/>
</dbReference>
<evidence type="ECO:0000256" key="2">
    <source>
        <dbReference type="ARBA" id="ARBA00022525"/>
    </source>
</evidence>
<feature type="region of interest" description="Disordered" evidence="3">
    <location>
        <begin position="173"/>
        <end position="262"/>
    </location>
</feature>
<evidence type="ECO:0000256" key="1">
    <source>
        <dbReference type="ARBA" id="ARBA00004613"/>
    </source>
</evidence>
<dbReference type="PANTHER" id="PTHR38340:SF1">
    <property type="entry name" value="S-LAYER PROTEIN"/>
    <property type="match status" value="1"/>
</dbReference>